<dbReference type="Pfam" id="PF01871">
    <property type="entry name" value="AMMECR1"/>
    <property type="match status" value="1"/>
</dbReference>
<evidence type="ECO:0000259" key="1">
    <source>
        <dbReference type="PROSITE" id="PS51112"/>
    </source>
</evidence>
<gene>
    <name evidence="2" type="ORF">Athens101428_369</name>
</gene>
<dbReference type="InterPro" id="IPR036071">
    <property type="entry name" value="AMMECR1_dom_sf"/>
</dbReference>
<proteinExistence type="predicted"/>
<dbReference type="PROSITE" id="PS51112">
    <property type="entry name" value="AMMECR1"/>
    <property type="match status" value="1"/>
</dbReference>
<dbReference type="EMBL" id="VMGN01000016">
    <property type="protein sequence ID" value="TSC94326.1"/>
    <property type="molecule type" value="Genomic_DNA"/>
</dbReference>
<evidence type="ECO:0000313" key="2">
    <source>
        <dbReference type="EMBL" id="TSC94326.1"/>
    </source>
</evidence>
<comment type="caution">
    <text evidence="2">The sequence shown here is derived from an EMBL/GenBank/DDBJ whole genome shotgun (WGS) entry which is preliminary data.</text>
</comment>
<reference evidence="2 3" key="1">
    <citation type="submission" date="2017-07" db="EMBL/GenBank/DDBJ databases">
        <title>Mechanisms for carbon and nitrogen cycling indicate functional differentiation within the Candidate Phyla Radiation.</title>
        <authorList>
            <person name="Danczak R.E."/>
            <person name="Johnston M.D."/>
            <person name="Kenah C."/>
            <person name="Slattery M."/>
            <person name="Wrighton K.C."/>
            <person name="Wilkins M.J."/>
        </authorList>
    </citation>
    <scope>NUCLEOTIDE SEQUENCE [LARGE SCALE GENOMIC DNA]</scope>
    <source>
        <strain evidence="2">Athens1014_28</strain>
    </source>
</reference>
<dbReference type="InterPro" id="IPR027485">
    <property type="entry name" value="AMMECR1_N"/>
</dbReference>
<dbReference type="Proteomes" id="UP000316495">
    <property type="component" value="Unassembled WGS sequence"/>
</dbReference>
<feature type="non-terminal residue" evidence="2">
    <location>
        <position position="77"/>
    </location>
</feature>
<dbReference type="AlphaFoldDB" id="A0A554LN60"/>
<evidence type="ECO:0000313" key="3">
    <source>
        <dbReference type="Proteomes" id="UP000316495"/>
    </source>
</evidence>
<name>A0A554LN60_9BACT</name>
<feature type="domain" description="AMMECR1" evidence="1">
    <location>
        <begin position="6"/>
        <end position="77"/>
    </location>
</feature>
<dbReference type="Gene3D" id="3.30.700.20">
    <property type="entry name" value="Hypothetical protein ph0010, domain 1"/>
    <property type="match status" value="1"/>
</dbReference>
<dbReference type="SUPFAM" id="SSF143447">
    <property type="entry name" value="AMMECR1-like"/>
    <property type="match status" value="1"/>
</dbReference>
<accession>A0A554LN60</accession>
<dbReference type="InterPro" id="IPR002733">
    <property type="entry name" value="AMMECR1_domain"/>
</dbReference>
<sequence>MKLNKKDKNFLLSLSRQTLEKYFLDEKKPDVDEDSLPEKFRQKLATFITLTKNSELRGCIGQILPKFPLYKDVINNT</sequence>
<organism evidence="2 3">
    <name type="scientific">Candidatus Berkelbacteria bacterium Athens1014_28</name>
    <dbReference type="NCBI Taxonomy" id="2017145"/>
    <lineage>
        <taxon>Bacteria</taxon>
        <taxon>Candidatus Berkelbacteria</taxon>
    </lineage>
</organism>
<protein>
    <recommendedName>
        <fullName evidence="1">AMMECR1 domain-containing protein</fullName>
    </recommendedName>
</protein>